<evidence type="ECO:0000313" key="2">
    <source>
        <dbReference type="EMBL" id="KAK6756426.1"/>
    </source>
</evidence>
<feature type="domain" description="Serine-threonine/tyrosine-protein kinase catalytic" evidence="1">
    <location>
        <begin position="164"/>
        <end position="362"/>
    </location>
</feature>
<dbReference type="InterPro" id="IPR001245">
    <property type="entry name" value="Ser-Thr/Tyr_kinase_cat_dom"/>
</dbReference>
<protein>
    <recommendedName>
        <fullName evidence="1">Serine-threonine/tyrosine-protein kinase catalytic domain-containing protein</fullName>
    </recommendedName>
</protein>
<organism evidence="2 3">
    <name type="scientific">Necator americanus</name>
    <name type="common">Human hookworm</name>
    <dbReference type="NCBI Taxonomy" id="51031"/>
    <lineage>
        <taxon>Eukaryota</taxon>
        <taxon>Metazoa</taxon>
        <taxon>Ecdysozoa</taxon>
        <taxon>Nematoda</taxon>
        <taxon>Chromadorea</taxon>
        <taxon>Rhabditida</taxon>
        <taxon>Rhabditina</taxon>
        <taxon>Rhabditomorpha</taxon>
        <taxon>Strongyloidea</taxon>
        <taxon>Ancylostomatidae</taxon>
        <taxon>Bunostominae</taxon>
        <taxon>Necator</taxon>
    </lineage>
</organism>
<name>A0ABR1E191_NECAM</name>
<keyword evidence="3" id="KW-1185">Reference proteome</keyword>
<evidence type="ECO:0000259" key="1">
    <source>
        <dbReference type="Pfam" id="PF07714"/>
    </source>
</evidence>
<dbReference type="SUPFAM" id="SSF56112">
    <property type="entry name" value="Protein kinase-like (PK-like)"/>
    <property type="match status" value="1"/>
</dbReference>
<dbReference type="Proteomes" id="UP001303046">
    <property type="component" value="Unassembled WGS sequence"/>
</dbReference>
<comment type="caution">
    <text evidence="2">The sequence shown here is derived from an EMBL/GenBank/DDBJ whole genome shotgun (WGS) entry which is preliminary data.</text>
</comment>
<gene>
    <name evidence="2" type="primary">Necator_chrV.g19482</name>
    <name evidence="2" type="ORF">RB195_014690</name>
</gene>
<dbReference type="Pfam" id="PF07714">
    <property type="entry name" value="PK_Tyr_Ser-Thr"/>
    <property type="match status" value="1"/>
</dbReference>
<dbReference type="EMBL" id="JAVFWL010000005">
    <property type="protein sequence ID" value="KAK6756426.1"/>
    <property type="molecule type" value="Genomic_DNA"/>
</dbReference>
<dbReference type="InterPro" id="IPR011009">
    <property type="entry name" value="Kinase-like_dom_sf"/>
</dbReference>
<evidence type="ECO:0000313" key="3">
    <source>
        <dbReference type="Proteomes" id="UP001303046"/>
    </source>
</evidence>
<reference evidence="2 3" key="1">
    <citation type="submission" date="2023-08" db="EMBL/GenBank/DDBJ databases">
        <title>A Necator americanus chromosomal reference genome.</title>
        <authorList>
            <person name="Ilik V."/>
            <person name="Petrzelkova K.J."/>
            <person name="Pardy F."/>
            <person name="Fuh T."/>
            <person name="Niatou-Singa F.S."/>
            <person name="Gouil Q."/>
            <person name="Baker L."/>
            <person name="Ritchie M.E."/>
            <person name="Jex A.R."/>
            <person name="Gazzola D."/>
            <person name="Li H."/>
            <person name="Toshio Fujiwara R."/>
            <person name="Zhan B."/>
            <person name="Aroian R.V."/>
            <person name="Pafco B."/>
            <person name="Schwarz E.M."/>
        </authorList>
    </citation>
    <scope>NUCLEOTIDE SEQUENCE [LARGE SCALE GENOMIC DNA]</scope>
    <source>
        <strain evidence="2 3">Aroian</strain>
        <tissue evidence="2">Whole animal</tissue>
    </source>
</reference>
<accession>A0ABR1E191</accession>
<sequence length="403" mass="45995">MAAVVENVVKEDSNADAELDADLLMMDVSKVCLGEVPSDFISFILDKCGDFCISTNALNSYVFSIKSDGQKTFHLTLETLGRGFRIRGMLFATGATIGELIYNIRDSSLDVLSGVLGCHVYPRRLITKRILPSFQIYGEDCIVSKRLTHEDLDFRYSHANIIIDQKFINVILKENKRLNETNWQMHMYDELRVSYLAKELHLPVRIILGLIRARNEQYIIYDNNPGCDFSRFMEENADRFDCGVKIKICRALASVMSELFNADIYCGTVKMENFFVYYVDAVPCGQIQIVFAEGRDLTPVDQLRPVDSGDFTRMAPEVTWTRILTPEAGVFSMGLLLREVLEFGPRLSSKDPNFELVTRVEALIRKCMHSRPSERPSVHGIFIELDSIASFIKQTRHHFWQPV</sequence>
<dbReference type="Gene3D" id="1.10.510.10">
    <property type="entry name" value="Transferase(Phosphotransferase) domain 1"/>
    <property type="match status" value="1"/>
</dbReference>
<proteinExistence type="predicted"/>